<name>A0A023BP83_9FLAO</name>
<evidence type="ECO:0000313" key="2">
    <source>
        <dbReference type="EMBL" id="EZH71744.1"/>
    </source>
</evidence>
<evidence type="ECO:0000313" key="3">
    <source>
        <dbReference type="Proteomes" id="UP000023541"/>
    </source>
</evidence>
<dbReference type="RefSeq" id="WP_034246835.1">
    <property type="nucleotide sequence ID" value="NZ_AQRA01000012.1"/>
</dbReference>
<keyword evidence="1" id="KW-0812">Transmembrane</keyword>
<protein>
    <submittedName>
        <fullName evidence="2">Uncharacterized protein</fullName>
    </submittedName>
</protein>
<gene>
    <name evidence="2" type="ORF">ATO12_06140</name>
</gene>
<proteinExistence type="predicted"/>
<dbReference type="EMBL" id="AQRA01000012">
    <property type="protein sequence ID" value="EZH71744.1"/>
    <property type="molecule type" value="Genomic_DNA"/>
</dbReference>
<comment type="caution">
    <text evidence="2">The sequence shown here is derived from an EMBL/GenBank/DDBJ whole genome shotgun (WGS) entry which is preliminary data.</text>
</comment>
<feature type="transmembrane region" description="Helical" evidence="1">
    <location>
        <begin position="58"/>
        <end position="80"/>
    </location>
</feature>
<dbReference type="AlphaFoldDB" id="A0A023BP83"/>
<dbReference type="STRING" id="1317122.ATO12_06140"/>
<evidence type="ECO:0000256" key="1">
    <source>
        <dbReference type="SAM" id="Phobius"/>
    </source>
</evidence>
<dbReference type="Proteomes" id="UP000023541">
    <property type="component" value="Unassembled WGS sequence"/>
</dbReference>
<sequence>MNDSINLEPEKIIKTIDLLEKRVSDRFPDSGLRKVCFQFLHTAQKSKQNIDWISSPNILLRVFSYMIILIGLGGLIYSITYIDLQIENTTLANVVTISEAIFNDIILLGAAIFFLVSLESRLKMKRALKSLNELRVIAHVIDMHQLTKDPNITNASECATENSPKRTFTNFQLQRYLDYCSEATALIGKVAALYSQSLPDEKVVRAVNEIEILTTGLSTKIWQKLIILNELKTNK</sequence>
<dbReference type="OrthoDB" id="250722at2"/>
<keyword evidence="1" id="KW-1133">Transmembrane helix</keyword>
<organism evidence="2 3">
    <name type="scientific">Aquimarina atlantica</name>
    <dbReference type="NCBI Taxonomy" id="1317122"/>
    <lineage>
        <taxon>Bacteria</taxon>
        <taxon>Pseudomonadati</taxon>
        <taxon>Bacteroidota</taxon>
        <taxon>Flavobacteriia</taxon>
        <taxon>Flavobacteriales</taxon>
        <taxon>Flavobacteriaceae</taxon>
        <taxon>Aquimarina</taxon>
    </lineage>
</organism>
<keyword evidence="3" id="KW-1185">Reference proteome</keyword>
<accession>A0A023BP83</accession>
<dbReference type="eggNOG" id="ENOG502ZSEY">
    <property type="taxonomic scope" value="Bacteria"/>
</dbReference>
<reference evidence="2 3" key="1">
    <citation type="submission" date="2014-04" db="EMBL/GenBank/DDBJ databases">
        <title>Aquimarina sp. 22II-S11-z7 Genome Sequencing.</title>
        <authorList>
            <person name="Lai Q."/>
        </authorList>
    </citation>
    <scope>NUCLEOTIDE SEQUENCE [LARGE SCALE GENOMIC DNA]</scope>
    <source>
        <strain evidence="2 3">22II-S11-z7</strain>
    </source>
</reference>
<feature type="transmembrane region" description="Helical" evidence="1">
    <location>
        <begin position="100"/>
        <end position="118"/>
    </location>
</feature>
<keyword evidence="1" id="KW-0472">Membrane</keyword>